<evidence type="ECO:0000313" key="2">
    <source>
        <dbReference type="Proteomes" id="UP000557566"/>
    </source>
</evidence>
<accession>A0A8H4PVC2</accession>
<organism evidence="1 2">
    <name type="scientific">Ophiocordyceps sinensis</name>
    <dbReference type="NCBI Taxonomy" id="72228"/>
    <lineage>
        <taxon>Eukaryota</taxon>
        <taxon>Fungi</taxon>
        <taxon>Dikarya</taxon>
        <taxon>Ascomycota</taxon>
        <taxon>Pezizomycotina</taxon>
        <taxon>Sordariomycetes</taxon>
        <taxon>Hypocreomycetidae</taxon>
        <taxon>Hypocreales</taxon>
        <taxon>Ophiocordycipitaceae</taxon>
        <taxon>Ophiocordyceps</taxon>
    </lineage>
</organism>
<protein>
    <submittedName>
        <fullName evidence="1">Uncharacterized protein</fullName>
    </submittedName>
</protein>
<dbReference type="OrthoDB" id="5244495at2759"/>
<dbReference type="Proteomes" id="UP000557566">
    <property type="component" value="Unassembled WGS sequence"/>
</dbReference>
<dbReference type="EMBL" id="JAAVMX010000003">
    <property type="protein sequence ID" value="KAF4511148.1"/>
    <property type="molecule type" value="Genomic_DNA"/>
</dbReference>
<name>A0A8H4PVC2_9HYPO</name>
<reference evidence="1 2" key="1">
    <citation type="journal article" date="2020" name="Genome Biol. Evol.">
        <title>A new high-quality draft genome assembly of the Chinese cordyceps Ophiocordyceps sinensis.</title>
        <authorList>
            <person name="Shu R."/>
            <person name="Zhang J."/>
            <person name="Meng Q."/>
            <person name="Zhang H."/>
            <person name="Zhou G."/>
            <person name="Li M."/>
            <person name="Wu P."/>
            <person name="Zhao Y."/>
            <person name="Chen C."/>
            <person name="Qin Q."/>
        </authorList>
    </citation>
    <scope>NUCLEOTIDE SEQUENCE [LARGE SCALE GENOMIC DNA]</scope>
    <source>
        <strain evidence="1 2">IOZ07</strain>
    </source>
</reference>
<keyword evidence="2" id="KW-1185">Reference proteome</keyword>
<gene>
    <name evidence="1" type="ORF">G6O67_002969</name>
</gene>
<sequence>MGGKTWSREEELYFWRTIVPISPKAASLIGKAVDWEQSALMMHKNFGKKARRNYTKLMLFEHYFQNITTGHESPRAADLVAEHKRHLRENGKGVYDVVTEHKTRTRRAAKGIGASKPANQSFEIPVAQAQLPSDQPTARDTQTTNSLDACPQELEACHRHSAYQLPGPAGGYWGSHFYHGLPAVQQGFGAPWVNTDDSGYVSAVSPSSYDGSSTAHVDMMGDGGVDAAANTMGLAG</sequence>
<evidence type="ECO:0000313" key="1">
    <source>
        <dbReference type="EMBL" id="KAF4511148.1"/>
    </source>
</evidence>
<proteinExistence type="predicted"/>
<comment type="caution">
    <text evidence="1">The sequence shown here is derived from an EMBL/GenBank/DDBJ whole genome shotgun (WGS) entry which is preliminary data.</text>
</comment>
<dbReference type="AlphaFoldDB" id="A0A8H4PVC2"/>